<evidence type="ECO:0000256" key="1">
    <source>
        <dbReference type="ARBA" id="ARBA00022737"/>
    </source>
</evidence>
<dbReference type="STRING" id="407821.A0A087TWI7"/>
<protein>
    <submittedName>
        <fullName evidence="5">Tetratricopeptide repeat protein 27</fullName>
    </submittedName>
</protein>
<accession>A0A087TWI7</accession>
<evidence type="ECO:0000313" key="5">
    <source>
        <dbReference type="EMBL" id="KFM69476.1"/>
    </source>
</evidence>
<dbReference type="InterPro" id="IPR019734">
    <property type="entry name" value="TPR_rpt"/>
</dbReference>
<evidence type="ECO:0000256" key="2">
    <source>
        <dbReference type="ARBA" id="ARBA00022803"/>
    </source>
</evidence>
<feature type="non-terminal residue" evidence="5">
    <location>
        <position position="445"/>
    </location>
</feature>
<dbReference type="PANTHER" id="PTHR16193">
    <property type="entry name" value="TETRATRICOPEPTIDE REPEAT PROTEIN 27"/>
    <property type="match status" value="1"/>
</dbReference>
<keyword evidence="1" id="KW-0677">Repeat</keyword>
<dbReference type="Pfam" id="PF13414">
    <property type="entry name" value="TPR_11"/>
    <property type="match status" value="1"/>
</dbReference>
<dbReference type="SUPFAM" id="SSF48452">
    <property type="entry name" value="TPR-like"/>
    <property type="match status" value="1"/>
</dbReference>
<sequence length="445" mass="52147">MRCSAEKDNSRRVERAIMQMETIVDSIKKDSPPFSVRQFMLYATAFPMYWILEKELADLLLSVGATKSALEIYERLQLWEDIIVCYQRLGRTMCAEKVIQEQLAEKETPLLWCLLGDVTDNPEHYSKAWELSEHRSTRSQRSLAYYYFKRKDYEKSIPFFLSSLEINHLQPDVWFSLGYTATQLEKYELAAQAYRQVVSLDQDNFEAWNNLSNAYIKTKQKVRAWRSLQEALKCNYEEWRVWENFLLVSIDVGAFEDVLRAWHRLLDIKGKHQDSEILEILVNAIRNDLPDINGCPASRLKKRALQLFGRLTSLITTDSKVWELYSLLLCANESFISDKDTLERIVQFQQKAFRCCIQKGQWEKEFSMCKEVSRIALRLAEVSVLYVKILEGNLKNQQKVSLKLALQNVICRIEKSVDNFQVSEKEELKLSLTSMKNYLLDIETL</sequence>
<reference evidence="5 6" key="1">
    <citation type="submission" date="2013-11" db="EMBL/GenBank/DDBJ databases">
        <title>Genome sequencing of Stegodyphus mimosarum.</title>
        <authorList>
            <person name="Bechsgaard J."/>
        </authorList>
    </citation>
    <scope>NUCLEOTIDE SEQUENCE [LARGE SCALE GENOMIC DNA]</scope>
</reference>
<dbReference type="EMBL" id="KK117076">
    <property type="protein sequence ID" value="KFM69476.1"/>
    <property type="molecule type" value="Genomic_DNA"/>
</dbReference>
<dbReference type="AlphaFoldDB" id="A0A087TWI7"/>
<name>A0A087TWI7_STEMI</name>
<dbReference type="PANTHER" id="PTHR16193:SF0">
    <property type="entry name" value="TETRATRICOPEPTIDE REPEAT PROTEIN 27"/>
    <property type="match status" value="1"/>
</dbReference>
<organism evidence="5 6">
    <name type="scientific">Stegodyphus mimosarum</name>
    <name type="common">African social velvet spider</name>
    <dbReference type="NCBI Taxonomy" id="407821"/>
    <lineage>
        <taxon>Eukaryota</taxon>
        <taxon>Metazoa</taxon>
        <taxon>Ecdysozoa</taxon>
        <taxon>Arthropoda</taxon>
        <taxon>Chelicerata</taxon>
        <taxon>Arachnida</taxon>
        <taxon>Araneae</taxon>
        <taxon>Araneomorphae</taxon>
        <taxon>Entelegynae</taxon>
        <taxon>Eresoidea</taxon>
        <taxon>Eresidae</taxon>
        <taxon>Stegodyphus</taxon>
    </lineage>
</organism>
<evidence type="ECO:0000313" key="6">
    <source>
        <dbReference type="Proteomes" id="UP000054359"/>
    </source>
</evidence>
<dbReference type="InterPro" id="IPR044244">
    <property type="entry name" value="TTC27/Emw1"/>
</dbReference>
<keyword evidence="2 4" id="KW-0802">TPR repeat</keyword>
<dbReference type="PROSITE" id="PS50005">
    <property type="entry name" value="TPR"/>
    <property type="match status" value="1"/>
</dbReference>
<keyword evidence="6" id="KW-1185">Reference proteome</keyword>
<dbReference type="SMART" id="SM00028">
    <property type="entry name" value="TPR"/>
    <property type="match status" value="3"/>
</dbReference>
<dbReference type="Proteomes" id="UP000054359">
    <property type="component" value="Unassembled WGS sequence"/>
</dbReference>
<comment type="similarity">
    <text evidence="3">Belongs to the TTC27 family.</text>
</comment>
<proteinExistence type="inferred from homology"/>
<dbReference type="OMA" id="MIDCENI"/>
<evidence type="ECO:0000256" key="4">
    <source>
        <dbReference type="PROSITE-ProRule" id="PRU00339"/>
    </source>
</evidence>
<dbReference type="OrthoDB" id="1936594at2759"/>
<feature type="repeat" description="TPR" evidence="4">
    <location>
        <begin position="171"/>
        <end position="204"/>
    </location>
</feature>
<dbReference type="Gene3D" id="1.25.40.10">
    <property type="entry name" value="Tetratricopeptide repeat domain"/>
    <property type="match status" value="1"/>
</dbReference>
<evidence type="ECO:0000256" key="3">
    <source>
        <dbReference type="ARBA" id="ARBA00024020"/>
    </source>
</evidence>
<dbReference type="InterPro" id="IPR011990">
    <property type="entry name" value="TPR-like_helical_dom_sf"/>
</dbReference>
<gene>
    <name evidence="5" type="ORF">X975_05845</name>
</gene>